<sequence length="59" mass="6977">MHKPRFPLRWRHRFARMLTPRTWQGRLVQLGLATAVLIATLLWTGHVATLVALWTRWTS</sequence>
<comment type="caution">
    <text evidence="1">The sequence shown here is derived from an EMBL/GenBank/DDBJ whole genome shotgun (WGS) entry which is preliminary data.</text>
</comment>
<evidence type="ECO:0000313" key="2">
    <source>
        <dbReference type="Proteomes" id="UP000249130"/>
    </source>
</evidence>
<dbReference type="OrthoDB" id="9923231at2"/>
<dbReference type="EMBL" id="NPEX01000250">
    <property type="protein sequence ID" value="RAI40092.1"/>
    <property type="molecule type" value="Genomic_DNA"/>
</dbReference>
<organism evidence="1 2">
    <name type="scientific">Rhodoplanes roseus</name>
    <dbReference type="NCBI Taxonomy" id="29409"/>
    <lineage>
        <taxon>Bacteria</taxon>
        <taxon>Pseudomonadati</taxon>
        <taxon>Pseudomonadota</taxon>
        <taxon>Alphaproteobacteria</taxon>
        <taxon>Hyphomicrobiales</taxon>
        <taxon>Nitrobacteraceae</taxon>
        <taxon>Rhodoplanes</taxon>
    </lineage>
</organism>
<dbReference type="AlphaFoldDB" id="A0A327KS25"/>
<accession>A0A327KS25</accession>
<gene>
    <name evidence="1" type="ORF">CH341_24510</name>
</gene>
<dbReference type="RefSeq" id="WP_111421636.1">
    <property type="nucleotide sequence ID" value="NZ_NPEX01000250.1"/>
</dbReference>
<dbReference type="Proteomes" id="UP000249130">
    <property type="component" value="Unassembled WGS sequence"/>
</dbReference>
<proteinExistence type="predicted"/>
<name>A0A327KS25_9BRAD</name>
<reference evidence="1 2" key="1">
    <citation type="submission" date="2017-07" db="EMBL/GenBank/DDBJ databases">
        <title>Draft Genome Sequences of Select Purple Nonsulfur Bacteria.</title>
        <authorList>
            <person name="Lasarre B."/>
            <person name="Mckinlay J.B."/>
        </authorList>
    </citation>
    <scope>NUCLEOTIDE SEQUENCE [LARGE SCALE GENOMIC DNA]</scope>
    <source>
        <strain evidence="1 2">DSM 5909</strain>
    </source>
</reference>
<evidence type="ECO:0000313" key="1">
    <source>
        <dbReference type="EMBL" id="RAI40092.1"/>
    </source>
</evidence>
<keyword evidence="2" id="KW-1185">Reference proteome</keyword>
<protein>
    <submittedName>
        <fullName evidence="1">Uncharacterized protein</fullName>
    </submittedName>
</protein>